<keyword evidence="3" id="KW-1185">Reference proteome</keyword>
<evidence type="ECO:0000256" key="1">
    <source>
        <dbReference type="SAM" id="MobiDB-lite"/>
    </source>
</evidence>
<dbReference type="EMBL" id="JADGJD010002086">
    <property type="protein sequence ID" value="KAJ3035070.1"/>
    <property type="molecule type" value="Genomic_DNA"/>
</dbReference>
<sequence length="594" mass="65655">MSDSDQATDVPNVPNTATPAYPKKGTMTEQRKENLEKARAQRKINLETKKYSRDKRSAAEIRAEEEIQRRAEELAGKKAEELLAKRQLEAELEELRAWKKTQAEQQNGSGKGKKADAGKKKKNGPKKKKVKAPPPSDSDSTEYEEEEEAVVIPKKGRRPTHPTGPAGIDWIYSYQYPPSNPVVTGNQETWTLIPAQNSSTVQKYTSLGNSDIVFTIADSARLIRTHQMYLDFTVVPRLGDGSVATGAQAVSSEQGVSRCFNKITISTGSATWESFDYDEVLAVHLGTGMTEGKRNWLKITEGFGDTSAFAGGARRFQMAIFSSVFTTPQALPIVAIAGGIQLTLQLAPVENIFLNAAVTSFDIENPAIRACMITPDPSFVLALKAAIAANRSLWLATSEIRQFKTTGLNSNELQITCGLGSYSSVDSIITVMWDRPTYANRANDRFNRYSSSGLREWGIEINGMTQPQQRRFRNAPNNFETTMVTFLSEAGSIWDIDQVVQMPSDYLANYYAKHFRFGLCLQSLNEQHGSGASTVGAATPNVVLPVTFAAPVTSDLQIVTYITCSTWTEIKANYVDLWRVAPFQRAQTEEKIKP</sequence>
<dbReference type="Proteomes" id="UP001212841">
    <property type="component" value="Unassembled WGS sequence"/>
</dbReference>
<reference evidence="2" key="1">
    <citation type="submission" date="2020-05" db="EMBL/GenBank/DDBJ databases">
        <title>Phylogenomic resolution of chytrid fungi.</title>
        <authorList>
            <person name="Stajich J.E."/>
            <person name="Amses K."/>
            <person name="Simmons R."/>
            <person name="Seto K."/>
            <person name="Myers J."/>
            <person name="Bonds A."/>
            <person name="Quandt C.A."/>
            <person name="Barry K."/>
            <person name="Liu P."/>
            <person name="Grigoriev I."/>
            <person name="Longcore J.E."/>
            <person name="James T.Y."/>
        </authorList>
    </citation>
    <scope>NUCLEOTIDE SEQUENCE</scope>
    <source>
        <strain evidence="2">JEL0318</strain>
    </source>
</reference>
<evidence type="ECO:0000313" key="2">
    <source>
        <dbReference type="EMBL" id="KAJ3035070.1"/>
    </source>
</evidence>
<accession>A0AAD5WZ45</accession>
<feature type="compositionally biased region" description="Basic residues" evidence="1">
    <location>
        <begin position="119"/>
        <end position="131"/>
    </location>
</feature>
<organism evidence="2 3">
    <name type="scientific">Rhizophlyctis rosea</name>
    <dbReference type="NCBI Taxonomy" id="64517"/>
    <lineage>
        <taxon>Eukaryota</taxon>
        <taxon>Fungi</taxon>
        <taxon>Fungi incertae sedis</taxon>
        <taxon>Chytridiomycota</taxon>
        <taxon>Chytridiomycota incertae sedis</taxon>
        <taxon>Chytridiomycetes</taxon>
        <taxon>Rhizophlyctidales</taxon>
        <taxon>Rhizophlyctidaceae</taxon>
        <taxon>Rhizophlyctis</taxon>
    </lineage>
</organism>
<evidence type="ECO:0000313" key="3">
    <source>
        <dbReference type="Proteomes" id="UP001212841"/>
    </source>
</evidence>
<dbReference type="AlphaFoldDB" id="A0AAD5WZ45"/>
<protein>
    <submittedName>
        <fullName evidence="2">Uncharacterized protein</fullName>
    </submittedName>
</protein>
<feature type="compositionally biased region" description="Acidic residues" evidence="1">
    <location>
        <begin position="139"/>
        <end position="149"/>
    </location>
</feature>
<feature type="region of interest" description="Disordered" evidence="1">
    <location>
        <begin position="100"/>
        <end position="162"/>
    </location>
</feature>
<comment type="caution">
    <text evidence="2">The sequence shown here is derived from an EMBL/GenBank/DDBJ whole genome shotgun (WGS) entry which is preliminary data.</text>
</comment>
<feature type="compositionally biased region" description="Basic and acidic residues" evidence="1">
    <location>
        <begin position="29"/>
        <end position="64"/>
    </location>
</feature>
<name>A0AAD5WZ45_9FUNG</name>
<gene>
    <name evidence="2" type="ORF">HK097_004298</name>
</gene>
<feature type="compositionally biased region" description="Polar residues" evidence="1">
    <location>
        <begin position="1"/>
        <end position="18"/>
    </location>
</feature>
<feature type="region of interest" description="Disordered" evidence="1">
    <location>
        <begin position="1"/>
        <end position="64"/>
    </location>
</feature>
<proteinExistence type="predicted"/>